<keyword evidence="3" id="KW-1185">Reference proteome</keyword>
<organism evidence="4">
    <name type="scientific">Nippostrongylus brasiliensis</name>
    <name type="common">Rat hookworm</name>
    <dbReference type="NCBI Taxonomy" id="27835"/>
    <lineage>
        <taxon>Eukaryota</taxon>
        <taxon>Metazoa</taxon>
        <taxon>Ecdysozoa</taxon>
        <taxon>Nematoda</taxon>
        <taxon>Chromadorea</taxon>
        <taxon>Rhabditida</taxon>
        <taxon>Rhabditina</taxon>
        <taxon>Rhabditomorpha</taxon>
        <taxon>Strongyloidea</taxon>
        <taxon>Heligmosomidae</taxon>
        <taxon>Nippostrongylus</taxon>
    </lineage>
</organism>
<dbReference type="EMBL" id="UYSL01020306">
    <property type="protein sequence ID" value="VDL73964.1"/>
    <property type="molecule type" value="Genomic_DNA"/>
</dbReference>
<dbReference type="AlphaFoldDB" id="A0A0N4Y3I3"/>
<feature type="compositionally biased region" description="Polar residues" evidence="1">
    <location>
        <begin position="58"/>
        <end position="68"/>
    </location>
</feature>
<proteinExistence type="predicted"/>
<evidence type="ECO:0000313" key="3">
    <source>
        <dbReference type="Proteomes" id="UP000271162"/>
    </source>
</evidence>
<evidence type="ECO:0000313" key="4">
    <source>
        <dbReference type="WBParaSite" id="NBR_0001037401-mRNA-1"/>
    </source>
</evidence>
<feature type="region of interest" description="Disordered" evidence="1">
    <location>
        <begin position="1"/>
        <end position="68"/>
    </location>
</feature>
<dbReference type="Proteomes" id="UP000271162">
    <property type="component" value="Unassembled WGS sequence"/>
</dbReference>
<feature type="compositionally biased region" description="Acidic residues" evidence="1">
    <location>
        <begin position="25"/>
        <end position="45"/>
    </location>
</feature>
<evidence type="ECO:0000313" key="2">
    <source>
        <dbReference type="EMBL" id="VDL73964.1"/>
    </source>
</evidence>
<reference evidence="2 3" key="2">
    <citation type="submission" date="2018-11" db="EMBL/GenBank/DDBJ databases">
        <authorList>
            <consortium name="Pathogen Informatics"/>
        </authorList>
    </citation>
    <scope>NUCLEOTIDE SEQUENCE [LARGE SCALE GENOMIC DNA]</scope>
</reference>
<gene>
    <name evidence="2" type="ORF">NBR_LOCUS10375</name>
</gene>
<accession>A0A0N4Y3I3</accession>
<name>A0A0N4Y3I3_NIPBR</name>
<evidence type="ECO:0000256" key="1">
    <source>
        <dbReference type="SAM" id="MobiDB-lite"/>
    </source>
</evidence>
<sequence length="68" mass="7738">MGQKLAKISPRYPTTAARRKRSMVVEEEEEHEKGEDEEENEDEKEETVGESKPVKSRISCTTTSCSVH</sequence>
<reference evidence="4" key="1">
    <citation type="submission" date="2017-02" db="UniProtKB">
        <authorList>
            <consortium name="WormBaseParasite"/>
        </authorList>
    </citation>
    <scope>IDENTIFICATION</scope>
</reference>
<protein>
    <submittedName>
        <fullName evidence="2 4">Uncharacterized protein</fullName>
    </submittedName>
</protein>
<dbReference type="WBParaSite" id="NBR_0001037401-mRNA-1">
    <property type="protein sequence ID" value="NBR_0001037401-mRNA-1"/>
    <property type="gene ID" value="NBR_0001037401"/>
</dbReference>